<keyword evidence="8" id="KW-0732">Signal</keyword>
<comment type="cofactor">
    <cofactor evidence="1">
        <name>Ca(2+)</name>
        <dbReference type="ChEBI" id="CHEBI:29108"/>
    </cofactor>
</comment>
<evidence type="ECO:0000313" key="11">
    <source>
        <dbReference type="Proteomes" id="UP001596174"/>
    </source>
</evidence>
<dbReference type="InterPro" id="IPR000209">
    <property type="entry name" value="Peptidase_S8/S53_dom"/>
</dbReference>
<proteinExistence type="predicted"/>
<keyword evidence="2 10" id="KW-0645">Protease</keyword>
<keyword evidence="6" id="KW-0106">Calcium</keyword>
<keyword evidence="11" id="KW-1185">Reference proteome</keyword>
<evidence type="ECO:0000313" key="10">
    <source>
        <dbReference type="EMBL" id="MFC5907838.1"/>
    </source>
</evidence>
<comment type="caution">
    <text evidence="10">The sequence shown here is derived from an EMBL/GenBank/DDBJ whole genome shotgun (WGS) entry which is preliminary data.</text>
</comment>
<dbReference type="InterPro" id="IPR023828">
    <property type="entry name" value="Peptidase_S8_Ser-AS"/>
</dbReference>
<evidence type="ECO:0000256" key="5">
    <source>
        <dbReference type="ARBA" id="ARBA00022825"/>
    </source>
</evidence>
<dbReference type="SUPFAM" id="SSF52743">
    <property type="entry name" value="Subtilisin-like"/>
    <property type="match status" value="1"/>
</dbReference>
<feature type="chain" id="PRO_5047540364" evidence="8">
    <location>
        <begin position="33"/>
        <end position="661"/>
    </location>
</feature>
<dbReference type="Proteomes" id="UP001596174">
    <property type="component" value="Unassembled WGS sequence"/>
</dbReference>
<evidence type="ECO:0000256" key="2">
    <source>
        <dbReference type="ARBA" id="ARBA00022670"/>
    </source>
</evidence>
<evidence type="ECO:0000256" key="4">
    <source>
        <dbReference type="ARBA" id="ARBA00022801"/>
    </source>
</evidence>
<keyword evidence="5" id="KW-0720">Serine protease</keyword>
<keyword evidence="4" id="KW-0378">Hydrolase</keyword>
<keyword evidence="7" id="KW-0865">Zymogen</keyword>
<protein>
    <submittedName>
        <fullName evidence="10">Protease pro-enzyme activation domain-containing protein</fullName>
    </submittedName>
</protein>
<reference evidence="11" key="1">
    <citation type="journal article" date="2019" name="Int. J. Syst. Evol. Microbiol.">
        <title>The Global Catalogue of Microorganisms (GCM) 10K type strain sequencing project: providing services to taxonomists for standard genome sequencing and annotation.</title>
        <authorList>
            <consortium name="The Broad Institute Genomics Platform"/>
            <consortium name="The Broad Institute Genome Sequencing Center for Infectious Disease"/>
            <person name="Wu L."/>
            <person name="Ma J."/>
        </authorList>
    </citation>
    <scope>NUCLEOTIDE SEQUENCE [LARGE SCALE GENOMIC DNA]</scope>
    <source>
        <strain evidence="11">JCM 4816</strain>
    </source>
</reference>
<dbReference type="SUPFAM" id="SSF54897">
    <property type="entry name" value="Protease propeptides/inhibitors"/>
    <property type="match status" value="1"/>
</dbReference>
<evidence type="ECO:0000256" key="1">
    <source>
        <dbReference type="ARBA" id="ARBA00001913"/>
    </source>
</evidence>
<feature type="domain" description="Peptidase S53" evidence="9">
    <location>
        <begin position="250"/>
        <end position="661"/>
    </location>
</feature>
<sequence>MTPRPRPHGRGRRLLPLAVTASLLLTGAAAPAALADGRSGGTTLGTPDRVTLPGTVPFWAAPQADQGVTPAKAQVTARVYLAGRNLGGLYRFARQVSDPRSGQYGHYLTSRQFRSRFAPTAHQVRAVSAWLRAAGFKVREGNGGHYLLARGDASAVQKAFATTLHSYIKDGHVYTAPAGEASVPKNLASSVLTVTGLDNAPHRAKAQNSTLPGPAAAFVNAPPFSAYYGANAASKEPKAYGLTQPWVVQGYTGKQLRGAYGLTGSGLTGKGVTVAIVDAYDSPTIGADVATYARRHGDAPYAAGQLSRLDAAQWTDTESSACDASGWYGEQTLDLEAAHAIAPDAKLLYVGAGSCADADLSDSLTRIVDGHLADIVSNSWGEPEQASDPSMDPVYNLIFASGAAQGIGFYFASGDNGDEQAQTGAKQTDMPASLAWVTAVGGTSLGIGGQDQYLFETGWGTTKAALSADGTSWTGLPGAFVAGAGGGTSGRVAQPFYQSRVVPSALAKAGGPGRNRVVPDVAAVADSNTGFLVGQTQTWPDGSVRYGEYRIGGTSLAAPVFAGIQALAQQAAGMPLGFANPELYARSGSRSFHDVTDTPFGAQVKLAEVRDDFRNQVDASGGVVTTLRGLGHDTSLQAVAGFDDVTGLGSPTGDYLKSFAH</sequence>
<dbReference type="Pfam" id="PF09286">
    <property type="entry name" value="Pro-kuma_activ"/>
    <property type="match status" value="1"/>
</dbReference>
<dbReference type="Pfam" id="PF00082">
    <property type="entry name" value="Peptidase_S8"/>
    <property type="match status" value="1"/>
</dbReference>
<dbReference type="RefSeq" id="WP_380582667.1">
    <property type="nucleotide sequence ID" value="NZ_JBHSQJ010000044.1"/>
</dbReference>
<dbReference type="PROSITE" id="PS51695">
    <property type="entry name" value="SEDOLISIN"/>
    <property type="match status" value="1"/>
</dbReference>
<dbReference type="EMBL" id="JBHSQJ010000044">
    <property type="protein sequence ID" value="MFC5907838.1"/>
    <property type="molecule type" value="Genomic_DNA"/>
</dbReference>
<evidence type="ECO:0000256" key="7">
    <source>
        <dbReference type="ARBA" id="ARBA00023145"/>
    </source>
</evidence>
<evidence type="ECO:0000256" key="6">
    <source>
        <dbReference type="ARBA" id="ARBA00022837"/>
    </source>
</evidence>
<name>A0ABW1G154_9ACTN</name>
<dbReference type="InterPro" id="IPR036852">
    <property type="entry name" value="Peptidase_S8/S53_dom_sf"/>
</dbReference>
<dbReference type="CDD" id="cd11377">
    <property type="entry name" value="Pro-peptidase_S53"/>
    <property type="match status" value="1"/>
</dbReference>
<dbReference type="SMART" id="SM00944">
    <property type="entry name" value="Pro-kuma_activ"/>
    <property type="match status" value="1"/>
</dbReference>
<dbReference type="Gene3D" id="3.40.50.200">
    <property type="entry name" value="Peptidase S8/S53 domain"/>
    <property type="match status" value="1"/>
</dbReference>
<evidence type="ECO:0000259" key="9">
    <source>
        <dbReference type="PROSITE" id="PS51695"/>
    </source>
</evidence>
<dbReference type="InterPro" id="IPR030400">
    <property type="entry name" value="Sedolisin_dom"/>
</dbReference>
<evidence type="ECO:0000256" key="8">
    <source>
        <dbReference type="SAM" id="SignalP"/>
    </source>
</evidence>
<organism evidence="10 11">
    <name type="scientific">Streptacidiphilus monticola</name>
    <dbReference type="NCBI Taxonomy" id="2161674"/>
    <lineage>
        <taxon>Bacteria</taxon>
        <taxon>Bacillati</taxon>
        <taxon>Actinomycetota</taxon>
        <taxon>Actinomycetes</taxon>
        <taxon>Kitasatosporales</taxon>
        <taxon>Streptomycetaceae</taxon>
        <taxon>Streptacidiphilus</taxon>
    </lineage>
</organism>
<dbReference type="PROSITE" id="PS00138">
    <property type="entry name" value="SUBTILASE_SER"/>
    <property type="match status" value="1"/>
</dbReference>
<evidence type="ECO:0000256" key="3">
    <source>
        <dbReference type="ARBA" id="ARBA00022723"/>
    </source>
</evidence>
<accession>A0ABW1G154</accession>
<feature type="signal peptide" evidence="8">
    <location>
        <begin position="1"/>
        <end position="32"/>
    </location>
</feature>
<dbReference type="PANTHER" id="PTHR14218">
    <property type="entry name" value="PROTEASE S8 TRIPEPTIDYL PEPTIDASE I CLN2"/>
    <property type="match status" value="1"/>
</dbReference>
<dbReference type="InterPro" id="IPR015366">
    <property type="entry name" value="S53_propep"/>
</dbReference>
<gene>
    <name evidence="10" type="ORF">ACFP3V_11485</name>
</gene>
<keyword evidence="3" id="KW-0479">Metal-binding</keyword>
<dbReference type="GO" id="GO:0008233">
    <property type="term" value="F:peptidase activity"/>
    <property type="evidence" value="ECO:0007669"/>
    <property type="project" value="UniProtKB-KW"/>
</dbReference>
<dbReference type="InterPro" id="IPR050819">
    <property type="entry name" value="Tripeptidyl-peptidase_I"/>
</dbReference>
<dbReference type="GO" id="GO:0006508">
    <property type="term" value="P:proteolysis"/>
    <property type="evidence" value="ECO:0007669"/>
    <property type="project" value="UniProtKB-KW"/>
</dbReference>
<dbReference type="PANTHER" id="PTHR14218:SF15">
    <property type="entry name" value="TRIPEPTIDYL-PEPTIDASE 1"/>
    <property type="match status" value="1"/>
</dbReference>
<dbReference type="CDD" id="cd04056">
    <property type="entry name" value="Peptidases_S53"/>
    <property type="match status" value="1"/>
</dbReference>